<reference evidence="2 3" key="1">
    <citation type="submission" date="2020-08" db="EMBL/GenBank/DDBJ databases">
        <title>Genomic Encyclopedia of Type Strains, Phase III (KMG-III): the genomes of soil and plant-associated and newly described type strains.</title>
        <authorList>
            <person name="Whitman W."/>
        </authorList>
    </citation>
    <scope>NUCLEOTIDE SEQUENCE [LARGE SCALE GENOMIC DNA]</scope>
    <source>
        <strain evidence="2 3">CECT 8803</strain>
    </source>
</reference>
<dbReference type="PANTHER" id="PTHR13696">
    <property type="entry name" value="P-LOOP CONTAINING NUCLEOSIDE TRIPHOSPHATE HYDROLASE"/>
    <property type="match status" value="1"/>
</dbReference>
<feature type="region of interest" description="Disordered" evidence="1">
    <location>
        <begin position="281"/>
        <end position="311"/>
    </location>
</feature>
<dbReference type="Pfam" id="PF09140">
    <property type="entry name" value="MipZ"/>
    <property type="match status" value="1"/>
</dbReference>
<dbReference type="AlphaFoldDB" id="A0A839SRL7"/>
<sequence>MDQEAQVQPGAQASSGAKSLIVVLGNEKGGSGKSTTAMHLAVALLRQGKRVGTIDLDARQGTFSRLIENRESFSAESGLKLPMPKHLRIFRSQASARAETEAEERQLFDEALAALADCDVVVIDTPGSDSYLSRLGHVRADILITPLNDSFLDLDLLARIDPKGRRILGPSVYSQMVWEQRQERAKQGRRPLDWVVMRNRLAHLDAHNKRAVGNLLGELSRRIGFRLAPGFGERVIFRELFPKGLTLLDLREKGAGVNLTMSHVAARQEVRALLEAVGFEEATQDEENGSEETQGALPQGGPGREQGTGTY</sequence>
<feature type="compositionally biased region" description="Gly residues" evidence="1">
    <location>
        <begin position="298"/>
        <end position="311"/>
    </location>
</feature>
<comment type="caution">
    <text evidence="2">The sequence shown here is derived from an EMBL/GenBank/DDBJ whole genome shotgun (WGS) entry which is preliminary data.</text>
</comment>
<evidence type="ECO:0000313" key="2">
    <source>
        <dbReference type="EMBL" id="MBB3064434.1"/>
    </source>
</evidence>
<proteinExistence type="predicted"/>
<dbReference type="CDD" id="cd02042">
    <property type="entry name" value="ParAB_family"/>
    <property type="match status" value="1"/>
</dbReference>
<dbReference type="Proteomes" id="UP000581135">
    <property type="component" value="Unassembled WGS sequence"/>
</dbReference>
<gene>
    <name evidence="2" type="ORF">FHR98_000706</name>
</gene>
<protein>
    <submittedName>
        <fullName evidence="2">Chromosome partitioning protein</fullName>
    </submittedName>
</protein>
<dbReference type="RefSeq" id="WP_183415261.1">
    <property type="nucleotide sequence ID" value="NZ_JACHXA010000002.1"/>
</dbReference>
<keyword evidence="3" id="KW-1185">Reference proteome</keyword>
<dbReference type="SUPFAM" id="SSF52540">
    <property type="entry name" value="P-loop containing nucleoside triphosphate hydrolases"/>
    <property type="match status" value="1"/>
</dbReference>
<dbReference type="PANTHER" id="PTHR13696:SF96">
    <property type="entry name" value="COBQ_COBB_MIND_PARA NUCLEOTIDE BINDING DOMAIN-CONTAINING PROTEIN"/>
    <property type="match status" value="1"/>
</dbReference>
<dbReference type="InterPro" id="IPR015223">
    <property type="entry name" value="MipZ"/>
</dbReference>
<organism evidence="2 3">
    <name type="scientific">Limibacillus halophilus</name>
    <dbReference type="NCBI Taxonomy" id="1579333"/>
    <lineage>
        <taxon>Bacteria</taxon>
        <taxon>Pseudomonadati</taxon>
        <taxon>Pseudomonadota</taxon>
        <taxon>Alphaproteobacteria</taxon>
        <taxon>Rhodospirillales</taxon>
        <taxon>Rhodovibrionaceae</taxon>
        <taxon>Limibacillus</taxon>
    </lineage>
</organism>
<accession>A0A839SRL7</accession>
<dbReference type="InterPro" id="IPR027417">
    <property type="entry name" value="P-loop_NTPase"/>
</dbReference>
<name>A0A839SRL7_9PROT</name>
<dbReference type="InterPro" id="IPR050678">
    <property type="entry name" value="DNA_Partitioning_ATPase"/>
</dbReference>
<evidence type="ECO:0000256" key="1">
    <source>
        <dbReference type="SAM" id="MobiDB-lite"/>
    </source>
</evidence>
<dbReference type="Gene3D" id="3.40.50.300">
    <property type="entry name" value="P-loop containing nucleotide triphosphate hydrolases"/>
    <property type="match status" value="1"/>
</dbReference>
<evidence type="ECO:0000313" key="3">
    <source>
        <dbReference type="Proteomes" id="UP000581135"/>
    </source>
</evidence>
<dbReference type="EMBL" id="JACHXA010000002">
    <property type="protein sequence ID" value="MBB3064434.1"/>
    <property type="molecule type" value="Genomic_DNA"/>
</dbReference>